<evidence type="ECO:0000313" key="2">
    <source>
        <dbReference type="EMBL" id="TBT94909.1"/>
    </source>
</evidence>
<keyword evidence="3" id="KW-1185">Reference proteome</keyword>
<feature type="domain" description="DUF218" evidence="1">
    <location>
        <begin position="62"/>
        <end position="180"/>
    </location>
</feature>
<dbReference type="OrthoDB" id="9782395at2"/>
<accession>A0A4Q9KME0</accession>
<evidence type="ECO:0000313" key="3">
    <source>
        <dbReference type="Proteomes" id="UP000291933"/>
    </source>
</evidence>
<dbReference type="Pfam" id="PF02698">
    <property type="entry name" value="DUF218"/>
    <property type="match status" value="1"/>
</dbReference>
<gene>
    <name evidence="2" type="ORF">ET996_07790</name>
</gene>
<dbReference type="PANTHER" id="PTHR30336">
    <property type="entry name" value="INNER MEMBRANE PROTEIN, PROBABLE PERMEASE"/>
    <property type="match status" value="1"/>
</dbReference>
<comment type="caution">
    <text evidence="2">The sequence shown here is derived from an EMBL/GenBank/DDBJ whole genome shotgun (WGS) entry which is preliminary data.</text>
</comment>
<proteinExistence type="predicted"/>
<reference evidence="2 3" key="1">
    <citation type="submission" date="2019-01" db="EMBL/GenBank/DDBJ databases">
        <title>Lactibacter flavus gen. nov., sp. nov., a novel bacterium of the family Propionibacteriaceae isolated from raw milk and dairy products.</title>
        <authorList>
            <person name="Huptas C."/>
            <person name="Wenning M."/>
            <person name="Breitenwieser F."/>
            <person name="Doll E."/>
            <person name="Von Neubeck M."/>
            <person name="Busse H.-J."/>
            <person name="Scherer S."/>
        </authorList>
    </citation>
    <scope>NUCLEOTIDE SEQUENCE [LARGE SCALE GENOMIC DNA]</scope>
    <source>
        <strain evidence="2 3">DSM 22130</strain>
    </source>
</reference>
<dbReference type="AlphaFoldDB" id="A0A4Q9KME0"/>
<dbReference type="InterPro" id="IPR051599">
    <property type="entry name" value="Cell_Envelope_Assoc"/>
</dbReference>
<dbReference type="PANTHER" id="PTHR30336:SF6">
    <property type="entry name" value="INTEGRAL MEMBRANE PROTEIN"/>
    <property type="match status" value="1"/>
</dbReference>
<dbReference type="Proteomes" id="UP000291933">
    <property type="component" value="Unassembled WGS sequence"/>
</dbReference>
<dbReference type="EMBL" id="SDMR01000008">
    <property type="protein sequence ID" value="TBT94909.1"/>
    <property type="molecule type" value="Genomic_DNA"/>
</dbReference>
<dbReference type="GO" id="GO:0005886">
    <property type="term" value="C:plasma membrane"/>
    <property type="evidence" value="ECO:0007669"/>
    <property type="project" value="TreeGrafter"/>
</dbReference>
<dbReference type="InterPro" id="IPR003848">
    <property type="entry name" value="DUF218"/>
</dbReference>
<dbReference type="CDD" id="cd06259">
    <property type="entry name" value="YdcF-like"/>
    <property type="match status" value="1"/>
</dbReference>
<organism evidence="2 3">
    <name type="scientific">Propioniciclava tarda</name>
    <dbReference type="NCBI Taxonomy" id="433330"/>
    <lineage>
        <taxon>Bacteria</taxon>
        <taxon>Bacillati</taxon>
        <taxon>Actinomycetota</taxon>
        <taxon>Actinomycetes</taxon>
        <taxon>Propionibacteriales</taxon>
        <taxon>Propionibacteriaceae</taxon>
        <taxon>Propioniciclava</taxon>
    </lineage>
</organism>
<name>A0A4Q9KME0_PROTD</name>
<protein>
    <recommendedName>
        <fullName evidence="1">DUF218 domain-containing protein</fullName>
    </recommendedName>
</protein>
<sequence length="233" mass="24360">MGGRRRLGSLVAMPFPRPVRVALGLCVLGALSIAASVGGAAAWASHSSEGRLQTVAGVEPHDVAIVLGAEVLSDGTPAKFTAARLDVAIKLYKAGKAKVLVVSGNNSAEHHRETTNMRRYLVARGVPSAKIVEDAAGNDTYDTCIRARNTFGITSAILVSQTYHLPRAITACRSLGVDAVGVGDSSVAKLRFWRTGVLREYPANVKLALDVLRGAGPEVAEPPSRAVADALGR</sequence>
<evidence type="ECO:0000259" key="1">
    <source>
        <dbReference type="Pfam" id="PF02698"/>
    </source>
</evidence>